<evidence type="ECO:0000313" key="8">
    <source>
        <dbReference type="Proteomes" id="UP000290092"/>
    </source>
</evidence>
<organism evidence="7 8">
    <name type="scientific">Malaciobacter mytili LMG 24559</name>
    <dbReference type="NCBI Taxonomy" id="1032238"/>
    <lineage>
        <taxon>Bacteria</taxon>
        <taxon>Pseudomonadati</taxon>
        <taxon>Campylobacterota</taxon>
        <taxon>Epsilonproteobacteria</taxon>
        <taxon>Campylobacterales</taxon>
        <taxon>Arcobacteraceae</taxon>
        <taxon>Malaciobacter</taxon>
    </lineage>
</organism>
<evidence type="ECO:0000256" key="2">
    <source>
        <dbReference type="ARBA" id="ARBA00005268"/>
    </source>
</evidence>
<evidence type="ECO:0000256" key="1">
    <source>
        <dbReference type="ARBA" id="ARBA00004141"/>
    </source>
</evidence>
<dbReference type="KEGG" id="amyt:AMYT_0089"/>
<feature type="transmembrane region" description="Helical" evidence="6">
    <location>
        <begin position="91"/>
        <end position="111"/>
    </location>
</feature>
<dbReference type="Pfam" id="PF03649">
    <property type="entry name" value="UPF0014"/>
    <property type="match status" value="1"/>
</dbReference>
<dbReference type="AlphaFoldDB" id="A0AAX2AI83"/>
<evidence type="ECO:0000256" key="3">
    <source>
        <dbReference type="ARBA" id="ARBA00022692"/>
    </source>
</evidence>
<feature type="transmembrane region" description="Helical" evidence="6">
    <location>
        <begin position="6"/>
        <end position="24"/>
    </location>
</feature>
<feature type="transmembrane region" description="Helical" evidence="6">
    <location>
        <begin position="164"/>
        <end position="183"/>
    </location>
</feature>
<keyword evidence="8" id="KW-1185">Reference proteome</keyword>
<protein>
    <submittedName>
        <fullName evidence="7">Uncharacterized protein</fullName>
    </submittedName>
</protein>
<gene>
    <name evidence="7" type="ORF">CP985_03990</name>
</gene>
<accession>A0AAX2AI83</accession>
<dbReference type="RefSeq" id="WP_114840611.1">
    <property type="nucleotide sequence ID" value="NZ_CP031219.1"/>
</dbReference>
<dbReference type="PANTHER" id="PTHR30028:SF0">
    <property type="entry name" value="PROTEIN ALUMINUM SENSITIVE 3"/>
    <property type="match status" value="1"/>
</dbReference>
<evidence type="ECO:0000256" key="6">
    <source>
        <dbReference type="SAM" id="Phobius"/>
    </source>
</evidence>
<feature type="transmembrane region" description="Helical" evidence="6">
    <location>
        <begin position="123"/>
        <end position="143"/>
    </location>
</feature>
<comment type="similarity">
    <text evidence="2">Belongs to the UPF0014 family.</text>
</comment>
<evidence type="ECO:0000313" key="7">
    <source>
        <dbReference type="EMBL" id="RXK16325.1"/>
    </source>
</evidence>
<comment type="subcellular location">
    <subcellularLocation>
        <location evidence="1">Membrane</location>
        <topology evidence="1">Multi-pass membrane protein</topology>
    </subcellularLocation>
</comment>
<feature type="transmembrane region" description="Helical" evidence="6">
    <location>
        <begin position="36"/>
        <end position="54"/>
    </location>
</feature>
<sequence>MQTISFYNLAYMLLPLAIVVYFYFKYTQDKKEIVYATVRMVLQLLLIGYLLIFIFNTKNIFLGLFILTFMLVIATMIVLRVTTNKSLKNYSLIFFASFISSFIHLFLILEVVLDLESFYEPRYAIPLAGMVFANIMNIISLSIERFEKEISRNESFEEARKISFKACMIPQINTLLAVGLVALPGMMTGQILSGVDPLIAVRYQILIMIMSISSGGLAVIIYYNFLEKFKLYSKK</sequence>
<dbReference type="EMBL" id="NXID01000010">
    <property type="protein sequence ID" value="RXK16325.1"/>
    <property type="molecule type" value="Genomic_DNA"/>
</dbReference>
<keyword evidence="5 6" id="KW-0472">Membrane</keyword>
<name>A0AAX2AI83_9BACT</name>
<comment type="caution">
    <text evidence="7">The sequence shown here is derived from an EMBL/GenBank/DDBJ whole genome shotgun (WGS) entry which is preliminary data.</text>
</comment>
<dbReference type="GO" id="GO:0005886">
    <property type="term" value="C:plasma membrane"/>
    <property type="evidence" value="ECO:0007669"/>
    <property type="project" value="TreeGrafter"/>
</dbReference>
<feature type="transmembrane region" description="Helical" evidence="6">
    <location>
        <begin position="203"/>
        <end position="225"/>
    </location>
</feature>
<keyword evidence="4 6" id="KW-1133">Transmembrane helix</keyword>
<evidence type="ECO:0000256" key="5">
    <source>
        <dbReference type="ARBA" id="ARBA00023136"/>
    </source>
</evidence>
<evidence type="ECO:0000256" key="4">
    <source>
        <dbReference type="ARBA" id="ARBA00022989"/>
    </source>
</evidence>
<dbReference type="InterPro" id="IPR005226">
    <property type="entry name" value="UPF0014_fam"/>
</dbReference>
<dbReference type="PANTHER" id="PTHR30028">
    <property type="entry name" value="UPF0014 INNER MEMBRANE PROTEIN YBBM-RELATED"/>
    <property type="match status" value="1"/>
</dbReference>
<keyword evidence="3 6" id="KW-0812">Transmembrane</keyword>
<feature type="transmembrane region" description="Helical" evidence="6">
    <location>
        <begin position="60"/>
        <end position="79"/>
    </location>
</feature>
<dbReference type="Proteomes" id="UP000290092">
    <property type="component" value="Unassembled WGS sequence"/>
</dbReference>
<proteinExistence type="inferred from homology"/>
<reference evidence="7 8" key="1">
    <citation type="submission" date="2017-09" db="EMBL/GenBank/DDBJ databases">
        <title>Genomics of the genus Arcobacter.</title>
        <authorList>
            <person name="Perez-Cataluna A."/>
            <person name="Figueras M.J."/>
            <person name="Salas-Masso N."/>
        </authorList>
    </citation>
    <scope>NUCLEOTIDE SEQUENCE [LARGE SCALE GENOMIC DNA]</scope>
    <source>
        <strain evidence="7 8">CECT 7386</strain>
    </source>
</reference>